<feature type="domain" description="GGDEF" evidence="3">
    <location>
        <begin position="26"/>
        <end position="158"/>
    </location>
</feature>
<dbReference type="Gene3D" id="3.30.70.270">
    <property type="match status" value="1"/>
</dbReference>
<dbReference type="InterPro" id="IPR000160">
    <property type="entry name" value="GGDEF_dom"/>
</dbReference>
<name>A0A8J3GFR2_9HYPH</name>
<comment type="catalytic activity">
    <reaction evidence="2">
        <text>2 GTP = 3',3'-c-di-GMP + 2 diphosphate</text>
        <dbReference type="Rhea" id="RHEA:24898"/>
        <dbReference type="ChEBI" id="CHEBI:33019"/>
        <dbReference type="ChEBI" id="CHEBI:37565"/>
        <dbReference type="ChEBI" id="CHEBI:58805"/>
        <dbReference type="EC" id="2.7.7.65"/>
    </reaction>
</comment>
<dbReference type="AlphaFoldDB" id="A0A8J3GFR2"/>
<dbReference type="SMART" id="SM00267">
    <property type="entry name" value="GGDEF"/>
    <property type="match status" value="1"/>
</dbReference>
<gene>
    <name evidence="4" type="ORF">GCM10010136_13380</name>
</gene>
<dbReference type="InterPro" id="IPR043128">
    <property type="entry name" value="Rev_trsase/Diguanyl_cyclase"/>
</dbReference>
<dbReference type="CDD" id="cd01949">
    <property type="entry name" value="GGDEF"/>
    <property type="match status" value="1"/>
</dbReference>
<evidence type="ECO:0000313" key="5">
    <source>
        <dbReference type="Proteomes" id="UP000641137"/>
    </source>
</evidence>
<dbReference type="PANTHER" id="PTHR45138">
    <property type="entry name" value="REGULATORY COMPONENTS OF SENSORY TRANSDUCTION SYSTEM"/>
    <property type="match status" value="1"/>
</dbReference>
<dbReference type="RefSeq" id="WP_189489160.1">
    <property type="nucleotide sequence ID" value="NZ_BMZO01000004.1"/>
</dbReference>
<dbReference type="InterPro" id="IPR050469">
    <property type="entry name" value="Diguanylate_Cyclase"/>
</dbReference>
<dbReference type="GO" id="GO:0052621">
    <property type="term" value="F:diguanylate cyclase activity"/>
    <property type="evidence" value="ECO:0007669"/>
    <property type="project" value="UniProtKB-EC"/>
</dbReference>
<comment type="caution">
    <text evidence="4">The sequence shown here is derived from an EMBL/GenBank/DDBJ whole genome shotgun (WGS) entry which is preliminary data.</text>
</comment>
<dbReference type="Proteomes" id="UP000641137">
    <property type="component" value="Unassembled WGS sequence"/>
</dbReference>
<dbReference type="NCBIfam" id="TIGR00254">
    <property type="entry name" value="GGDEF"/>
    <property type="match status" value="1"/>
</dbReference>
<evidence type="ECO:0000259" key="3">
    <source>
        <dbReference type="PROSITE" id="PS50887"/>
    </source>
</evidence>
<keyword evidence="5" id="KW-1185">Reference proteome</keyword>
<dbReference type="InterPro" id="IPR029787">
    <property type="entry name" value="Nucleotide_cyclase"/>
</dbReference>
<organism evidence="4 5">
    <name type="scientific">Limoniibacter endophyticus</name>
    <dbReference type="NCBI Taxonomy" id="1565040"/>
    <lineage>
        <taxon>Bacteria</taxon>
        <taxon>Pseudomonadati</taxon>
        <taxon>Pseudomonadota</taxon>
        <taxon>Alphaproteobacteria</taxon>
        <taxon>Hyphomicrobiales</taxon>
        <taxon>Bartonellaceae</taxon>
        <taxon>Limoniibacter</taxon>
    </lineage>
</organism>
<evidence type="ECO:0000256" key="1">
    <source>
        <dbReference type="ARBA" id="ARBA00012528"/>
    </source>
</evidence>
<accession>A0A8J3GFR2</accession>
<reference evidence="4" key="2">
    <citation type="submission" date="2020-09" db="EMBL/GenBank/DDBJ databases">
        <authorList>
            <person name="Sun Q."/>
            <person name="Kim S."/>
        </authorList>
    </citation>
    <scope>NUCLEOTIDE SEQUENCE</scope>
    <source>
        <strain evidence="4">KCTC 42097</strain>
    </source>
</reference>
<evidence type="ECO:0000313" key="4">
    <source>
        <dbReference type="EMBL" id="GHC68556.1"/>
    </source>
</evidence>
<dbReference type="SUPFAM" id="SSF55073">
    <property type="entry name" value="Nucleotide cyclase"/>
    <property type="match status" value="1"/>
</dbReference>
<dbReference type="Pfam" id="PF00990">
    <property type="entry name" value="GGDEF"/>
    <property type="match status" value="1"/>
</dbReference>
<dbReference type="PROSITE" id="PS50887">
    <property type="entry name" value="GGDEF"/>
    <property type="match status" value="1"/>
</dbReference>
<dbReference type="EC" id="2.7.7.65" evidence="1"/>
<evidence type="ECO:0000256" key="2">
    <source>
        <dbReference type="ARBA" id="ARBA00034247"/>
    </source>
</evidence>
<proteinExistence type="predicted"/>
<dbReference type="EMBL" id="BMZO01000004">
    <property type="protein sequence ID" value="GHC68556.1"/>
    <property type="molecule type" value="Genomic_DNA"/>
</dbReference>
<protein>
    <recommendedName>
        <fullName evidence="1">diguanylate cyclase</fullName>
        <ecNumber evidence="1">2.7.7.65</ecNumber>
    </recommendedName>
</protein>
<sequence length="169" mass="18673">MTGAWSRRAFLEQAENEVARHKRSGKPLSLALYDLDHFKSINDRHGHPQGDIVLKRTAATVTSAMRSGEILGRIGGEEFAILLPETDEAAAVVAVERYRQAIAAIEMENLTGCRISASFGIAAWDASHETVEAWMGRTDAALYRAKEMGRNRYDVARQDNDNNVGASQR</sequence>
<dbReference type="FunFam" id="3.30.70.270:FF:000001">
    <property type="entry name" value="Diguanylate cyclase domain protein"/>
    <property type="match status" value="1"/>
</dbReference>
<reference evidence="4" key="1">
    <citation type="journal article" date="2014" name="Int. J. Syst. Evol. Microbiol.">
        <title>Complete genome sequence of Corynebacterium casei LMG S-19264T (=DSM 44701T), isolated from a smear-ripened cheese.</title>
        <authorList>
            <consortium name="US DOE Joint Genome Institute (JGI-PGF)"/>
            <person name="Walter F."/>
            <person name="Albersmeier A."/>
            <person name="Kalinowski J."/>
            <person name="Ruckert C."/>
        </authorList>
    </citation>
    <scope>NUCLEOTIDE SEQUENCE</scope>
    <source>
        <strain evidence="4">KCTC 42097</strain>
    </source>
</reference>
<dbReference type="PANTHER" id="PTHR45138:SF9">
    <property type="entry name" value="DIGUANYLATE CYCLASE DGCM-RELATED"/>
    <property type="match status" value="1"/>
</dbReference>